<dbReference type="SUPFAM" id="SSF46785">
    <property type="entry name" value="Winged helix' DNA-binding domain"/>
    <property type="match status" value="1"/>
</dbReference>
<dbReference type="GO" id="GO:0006351">
    <property type="term" value="P:DNA-templated transcription"/>
    <property type="evidence" value="ECO:0007669"/>
    <property type="project" value="TreeGrafter"/>
</dbReference>
<dbReference type="InterPro" id="IPR000847">
    <property type="entry name" value="LysR_HTH_N"/>
</dbReference>
<protein>
    <submittedName>
        <fullName evidence="6">Glycine cleavage system transcriptional activator</fullName>
    </submittedName>
</protein>
<dbReference type="PANTHER" id="PTHR30537">
    <property type="entry name" value="HTH-TYPE TRANSCRIPTIONAL REGULATOR"/>
    <property type="match status" value="1"/>
</dbReference>
<keyword evidence="7" id="KW-1185">Reference proteome</keyword>
<evidence type="ECO:0000256" key="1">
    <source>
        <dbReference type="ARBA" id="ARBA00009437"/>
    </source>
</evidence>
<name>A0A1M6A135_9VIBR</name>
<proteinExistence type="inferred from homology"/>
<evidence type="ECO:0000313" key="6">
    <source>
        <dbReference type="EMBL" id="SHI30175.1"/>
    </source>
</evidence>
<dbReference type="Proteomes" id="UP000184608">
    <property type="component" value="Unassembled WGS sequence"/>
</dbReference>
<keyword evidence="4" id="KW-0804">Transcription</keyword>
<dbReference type="SUPFAM" id="SSF53850">
    <property type="entry name" value="Periplasmic binding protein-like II"/>
    <property type="match status" value="1"/>
</dbReference>
<dbReference type="OrthoDB" id="6787458at2"/>
<dbReference type="Pfam" id="PF03466">
    <property type="entry name" value="LysR_substrate"/>
    <property type="match status" value="1"/>
</dbReference>
<keyword evidence="3" id="KW-0238">DNA-binding</keyword>
<dbReference type="GO" id="GO:0003700">
    <property type="term" value="F:DNA-binding transcription factor activity"/>
    <property type="evidence" value="ECO:0007669"/>
    <property type="project" value="InterPro"/>
</dbReference>
<dbReference type="InterPro" id="IPR036390">
    <property type="entry name" value="WH_DNA-bd_sf"/>
</dbReference>
<reference evidence="6 7" key="1">
    <citation type="submission" date="2016-11" db="EMBL/GenBank/DDBJ databases">
        <authorList>
            <person name="Jaros S."/>
            <person name="Januszkiewicz K."/>
            <person name="Wedrychowicz H."/>
        </authorList>
    </citation>
    <scope>NUCLEOTIDE SEQUENCE [LARGE SCALE GENOMIC DNA]</scope>
    <source>
        <strain evidence="6 7">CECT 7868</strain>
    </source>
</reference>
<dbReference type="InterPro" id="IPR005119">
    <property type="entry name" value="LysR_subst-bd"/>
</dbReference>
<evidence type="ECO:0000313" key="7">
    <source>
        <dbReference type="Proteomes" id="UP000184608"/>
    </source>
</evidence>
<dbReference type="EMBL" id="FQXZ01000039">
    <property type="protein sequence ID" value="SHI30175.1"/>
    <property type="molecule type" value="Genomic_DNA"/>
</dbReference>
<dbReference type="AlphaFoldDB" id="A0A1M6A135"/>
<evidence type="ECO:0000256" key="4">
    <source>
        <dbReference type="ARBA" id="ARBA00023163"/>
    </source>
</evidence>
<dbReference type="PROSITE" id="PS50931">
    <property type="entry name" value="HTH_LYSR"/>
    <property type="match status" value="1"/>
</dbReference>
<dbReference type="Gene3D" id="1.10.10.10">
    <property type="entry name" value="Winged helix-like DNA-binding domain superfamily/Winged helix DNA-binding domain"/>
    <property type="match status" value="1"/>
</dbReference>
<feature type="domain" description="HTH lysR-type" evidence="5">
    <location>
        <begin position="6"/>
        <end position="63"/>
    </location>
</feature>
<evidence type="ECO:0000259" key="5">
    <source>
        <dbReference type="PROSITE" id="PS50931"/>
    </source>
</evidence>
<dbReference type="InterPro" id="IPR036388">
    <property type="entry name" value="WH-like_DNA-bd_sf"/>
</dbReference>
<dbReference type="PANTHER" id="PTHR30537:SF74">
    <property type="entry name" value="HTH-TYPE TRANSCRIPTIONAL REGULATOR TRPI"/>
    <property type="match status" value="1"/>
</dbReference>
<dbReference type="RefSeq" id="WP_073605053.1">
    <property type="nucleotide sequence ID" value="NZ_FQXZ01000039.1"/>
</dbReference>
<dbReference type="FunFam" id="3.40.190.10:FF:000017">
    <property type="entry name" value="Glycine cleavage system transcriptional activator"/>
    <property type="match status" value="1"/>
</dbReference>
<evidence type="ECO:0000256" key="2">
    <source>
        <dbReference type="ARBA" id="ARBA00023015"/>
    </source>
</evidence>
<evidence type="ECO:0000256" key="3">
    <source>
        <dbReference type="ARBA" id="ARBA00023125"/>
    </source>
</evidence>
<dbReference type="STRING" id="1216006.VA7868_03435"/>
<organism evidence="6 7">
    <name type="scientific">Vibrio aerogenes CECT 7868</name>
    <dbReference type="NCBI Taxonomy" id="1216006"/>
    <lineage>
        <taxon>Bacteria</taxon>
        <taxon>Pseudomonadati</taxon>
        <taxon>Pseudomonadota</taxon>
        <taxon>Gammaproteobacteria</taxon>
        <taxon>Vibrionales</taxon>
        <taxon>Vibrionaceae</taxon>
        <taxon>Vibrio</taxon>
    </lineage>
</organism>
<dbReference type="InterPro" id="IPR058163">
    <property type="entry name" value="LysR-type_TF_proteobact-type"/>
</dbReference>
<accession>A0A1M6A135</accession>
<sequence length="291" mass="32140">MKRHALPLNALRAFEATARLGKMSQAADELCVTHSAISRQIRGLESQLGIQLLTGPRNQQMLTEKASQLLPRLTLAFDILEEAVTSCIEAESQALNVSCPGTLSMRWLIPRLYDFRDQYPDTEIRLSAGDGQIDLRHDNIDVAIRIHHQFDESLNVTPLFADFAGPVLSPALLPPEDGLSLETLLSLPRLHTSTRMSAWNDWLSSRGRKVENTGQIFEHFYFMLEAATSGLGVAIAPQILVKDDLASGRLIAPFGFEPNGLHYAALTLPTPPKAVYQFISWLAQASRVEAG</sequence>
<keyword evidence="2" id="KW-0805">Transcription regulation</keyword>
<dbReference type="GO" id="GO:0043565">
    <property type="term" value="F:sequence-specific DNA binding"/>
    <property type="evidence" value="ECO:0007669"/>
    <property type="project" value="TreeGrafter"/>
</dbReference>
<gene>
    <name evidence="6" type="primary">gcvA_5</name>
    <name evidence="6" type="ORF">VA7868_03435</name>
</gene>
<comment type="similarity">
    <text evidence="1">Belongs to the LysR transcriptional regulatory family.</text>
</comment>
<dbReference type="Gene3D" id="3.40.190.10">
    <property type="entry name" value="Periplasmic binding protein-like II"/>
    <property type="match status" value="2"/>
</dbReference>
<dbReference type="Pfam" id="PF00126">
    <property type="entry name" value="HTH_1"/>
    <property type="match status" value="1"/>
</dbReference>